<evidence type="ECO:0000313" key="10">
    <source>
        <dbReference type="EMBL" id="MED6115375.1"/>
    </source>
</evidence>
<keyword evidence="7" id="KW-0379">Hydroxylation</keyword>
<evidence type="ECO:0000256" key="2">
    <source>
        <dbReference type="ARBA" id="ARBA00005416"/>
    </source>
</evidence>
<accession>A0ABU6QTK3</accession>
<evidence type="ECO:0000256" key="1">
    <source>
        <dbReference type="ARBA" id="ARBA00004239"/>
    </source>
</evidence>
<evidence type="ECO:0000256" key="8">
    <source>
        <dbReference type="SAM" id="MobiDB-lite"/>
    </source>
</evidence>
<evidence type="ECO:0000256" key="3">
    <source>
        <dbReference type="ARBA" id="ARBA00022525"/>
    </source>
</evidence>
<dbReference type="EMBL" id="JASCZI010001702">
    <property type="protein sequence ID" value="MED6115375.1"/>
    <property type="molecule type" value="Genomic_DNA"/>
</dbReference>
<evidence type="ECO:0000256" key="9">
    <source>
        <dbReference type="SAM" id="SignalP"/>
    </source>
</evidence>
<keyword evidence="3" id="KW-0964">Secreted</keyword>
<feature type="signal peptide" evidence="9">
    <location>
        <begin position="1"/>
        <end position="21"/>
    </location>
</feature>
<sequence>MAIKRISQVCLFLLIILFSNSFMMLNARSSFHGQHYINPKKNSNVDSYKLFRKLGFDQYASRKQHIHYHIRDGGDELHHPGDRLSPGGPNPHHNSEPPSNK</sequence>
<evidence type="ECO:0000256" key="7">
    <source>
        <dbReference type="ARBA" id="ARBA00023278"/>
    </source>
</evidence>
<dbReference type="PANTHER" id="PTHR36016:SF1">
    <property type="entry name" value="CLAVATA3_ESR (CLE)-RELATED PROTEIN 5-RELATED"/>
    <property type="match status" value="1"/>
</dbReference>
<organism evidence="10 11">
    <name type="scientific">Stylosanthes scabra</name>
    <dbReference type="NCBI Taxonomy" id="79078"/>
    <lineage>
        <taxon>Eukaryota</taxon>
        <taxon>Viridiplantae</taxon>
        <taxon>Streptophyta</taxon>
        <taxon>Embryophyta</taxon>
        <taxon>Tracheophyta</taxon>
        <taxon>Spermatophyta</taxon>
        <taxon>Magnoliopsida</taxon>
        <taxon>eudicotyledons</taxon>
        <taxon>Gunneridae</taxon>
        <taxon>Pentapetalae</taxon>
        <taxon>rosids</taxon>
        <taxon>fabids</taxon>
        <taxon>Fabales</taxon>
        <taxon>Fabaceae</taxon>
        <taxon>Papilionoideae</taxon>
        <taxon>50 kb inversion clade</taxon>
        <taxon>dalbergioids sensu lato</taxon>
        <taxon>Dalbergieae</taxon>
        <taxon>Pterocarpus clade</taxon>
        <taxon>Stylosanthes</taxon>
    </lineage>
</organism>
<keyword evidence="11" id="KW-1185">Reference proteome</keyword>
<comment type="caution">
    <text evidence="10">The sequence shown here is derived from an EMBL/GenBank/DDBJ whole genome shotgun (WGS) entry which is preliminary data.</text>
</comment>
<comment type="similarity">
    <text evidence="2">Belongs to the CLV3/ESR signal peptide family.</text>
</comment>
<reference evidence="10 11" key="1">
    <citation type="journal article" date="2023" name="Plants (Basel)">
        <title>Bridging the Gap: Combining Genomics and Transcriptomics Approaches to Understand Stylosanthes scabra, an Orphan Legume from the Brazilian Caatinga.</title>
        <authorList>
            <person name="Ferreira-Neto J.R.C."/>
            <person name="da Silva M.D."/>
            <person name="Binneck E."/>
            <person name="de Melo N.F."/>
            <person name="da Silva R.H."/>
            <person name="de Melo A.L.T.M."/>
            <person name="Pandolfi V."/>
            <person name="Bustamante F.O."/>
            <person name="Brasileiro-Vidal A.C."/>
            <person name="Benko-Iseppon A.M."/>
        </authorList>
    </citation>
    <scope>NUCLEOTIDE SEQUENCE [LARGE SCALE GENOMIC DNA]</scope>
    <source>
        <tissue evidence="10">Leaves</tissue>
    </source>
</reference>
<feature type="chain" id="PRO_5045962261" evidence="9">
    <location>
        <begin position="22"/>
        <end position="101"/>
    </location>
</feature>
<evidence type="ECO:0000256" key="4">
    <source>
        <dbReference type="ARBA" id="ARBA00022729"/>
    </source>
</evidence>
<dbReference type="InterPro" id="IPR039617">
    <property type="entry name" value="CLAVATA3-CLE"/>
</dbReference>
<feature type="region of interest" description="Disordered" evidence="8">
    <location>
        <begin position="70"/>
        <end position="101"/>
    </location>
</feature>
<dbReference type="Proteomes" id="UP001341840">
    <property type="component" value="Unassembled WGS sequence"/>
</dbReference>
<keyword evidence="5" id="KW-0221">Differentiation</keyword>
<comment type="subcellular location">
    <subcellularLocation>
        <location evidence="1">Secreted</location>
        <location evidence="1">Extracellular space</location>
    </subcellularLocation>
</comment>
<feature type="compositionally biased region" description="Basic and acidic residues" evidence="8">
    <location>
        <begin position="70"/>
        <end position="82"/>
    </location>
</feature>
<dbReference type="PANTHER" id="PTHR36016">
    <property type="entry name" value="CLAVATA3/ESR (CLE)-RELATED PROTEIN 7"/>
    <property type="match status" value="1"/>
</dbReference>
<feature type="compositionally biased region" description="Low complexity" evidence="8">
    <location>
        <begin position="86"/>
        <end position="101"/>
    </location>
</feature>
<keyword evidence="6" id="KW-0325">Glycoprotein</keyword>
<name>A0ABU6QTK3_9FABA</name>
<protein>
    <submittedName>
        <fullName evidence="10">Uncharacterized protein</fullName>
    </submittedName>
</protein>
<evidence type="ECO:0000313" key="11">
    <source>
        <dbReference type="Proteomes" id="UP001341840"/>
    </source>
</evidence>
<gene>
    <name evidence="10" type="ORF">PIB30_089851</name>
</gene>
<evidence type="ECO:0000256" key="6">
    <source>
        <dbReference type="ARBA" id="ARBA00023180"/>
    </source>
</evidence>
<keyword evidence="4 9" id="KW-0732">Signal</keyword>
<proteinExistence type="inferred from homology"/>
<evidence type="ECO:0000256" key="5">
    <source>
        <dbReference type="ARBA" id="ARBA00022782"/>
    </source>
</evidence>